<organism evidence="4 5">
    <name type="scientific">Aspergillus bertholletiae</name>
    <dbReference type="NCBI Taxonomy" id="1226010"/>
    <lineage>
        <taxon>Eukaryota</taxon>
        <taxon>Fungi</taxon>
        <taxon>Dikarya</taxon>
        <taxon>Ascomycota</taxon>
        <taxon>Pezizomycotina</taxon>
        <taxon>Eurotiomycetes</taxon>
        <taxon>Eurotiomycetidae</taxon>
        <taxon>Eurotiales</taxon>
        <taxon>Aspergillaceae</taxon>
        <taxon>Aspergillus</taxon>
        <taxon>Aspergillus subgen. Circumdati</taxon>
    </lineage>
</organism>
<accession>A0A5N7BJG5</accession>
<dbReference type="AlphaFoldDB" id="A0A5N7BJG5"/>
<dbReference type="InterPro" id="IPR021765">
    <property type="entry name" value="UstYa-like"/>
</dbReference>
<dbReference type="GO" id="GO:0043386">
    <property type="term" value="P:mycotoxin biosynthetic process"/>
    <property type="evidence" value="ECO:0007669"/>
    <property type="project" value="InterPro"/>
</dbReference>
<dbReference type="Proteomes" id="UP000326198">
    <property type="component" value="Unassembled WGS sequence"/>
</dbReference>
<keyword evidence="3" id="KW-1133">Transmembrane helix</keyword>
<dbReference type="PANTHER" id="PTHR33365:SF4">
    <property type="entry name" value="CYCLOCHLOROTINE BIOSYNTHESIS PROTEIN O"/>
    <property type="match status" value="1"/>
</dbReference>
<sequence>MDHCHHPPPGQFPFVGHSAFKAPSTEISVVRELGLQNLLIKKRETLGHLTMSAWLSQILPGKDFKWKPARNESDLEELEDGESTNSLLHEKFLRHKMEYEWRKSLAKRLWWFFSLLLKVFFLGSWIFLALCLWMHRKDSMCLLGNERIFDDIPIRHEMKRFQRAGFHDDRHNDLTEYEGAPNAKNNAAWERLLAVGVVGISNHEDSKLPNGTALSVTNPSVHIVELEMFHQLHCLKWLRDRYWELEGVVQSSMDVPQRQAHSDHCIDYLRQVIMCHGDVTPISFEWNNGINAYLAHHSTPHMCRNFNFIYEWAMKRDNTGLLADGNHKNVDLEEHEMFD</sequence>
<feature type="transmembrane region" description="Helical" evidence="3">
    <location>
        <begin position="109"/>
        <end position="135"/>
    </location>
</feature>
<evidence type="ECO:0000256" key="3">
    <source>
        <dbReference type="SAM" id="Phobius"/>
    </source>
</evidence>
<evidence type="ECO:0000256" key="2">
    <source>
        <dbReference type="ARBA" id="ARBA00035112"/>
    </source>
</evidence>
<evidence type="ECO:0000256" key="1">
    <source>
        <dbReference type="ARBA" id="ARBA00004685"/>
    </source>
</evidence>
<dbReference type="OrthoDB" id="3687641at2759"/>
<dbReference type="Pfam" id="PF11807">
    <property type="entry name" value="UstYa"/>
    <property type="match status" value="1"/>
</dbReference>
<comment type="similarity">
    <text evidence="2">Belongs to the ustYa family.</text>
</comment>
<dbReference type="PANTHER" id="PTHR33365">
    <property type="entry name" value="YALI0B05434P"/>
    <property type="match status" value="1"/>
</dbReference>
<gene>
    <name evidence="4" type="ORF">BDV26DRAFT_289109</name>
</gene>
<evidence type="ECO:0008006" key="6">
    <source>
        <dbReference type="Google" id="ProtNLM"/>
    </source>
</evidence>
<reference evidence="4 5" key="1">
    <citation type="submission" date="2019-04" db="EMBL/GenBank/DDBJ databases">
        <title>Friends and foes A comparative genomics studyof 23 Aspergillus species from section Flavi.</title>
        <authorList>
            <consortium name="DOE Joint Genome Institute"/>
            <person name="Kjaerbolling I."/>
            <person name="Vesth T."/>
            <person name="Frisvad J.C."/>
            <person name="Nybo J.L."/>
            <person name="Theobald S."/>
            <person name="Kildgaard S."/>
            <person name="Isbrandt T."/>
            <person name="Kuo A."/>
            <person name="Sato A."/>
            <person name="Lyhne E.K."/>
            <person name="Kogle M.E."/>
            <person name="Wiebenga A."/>
            <person name="Kun R.S."/>
            <person name="Lubbers R.J."/>
            <person name="Makela M.R."/>
            <person name="Barry K."/>
            <person name="Chovatia M."/>
            <person name="Clum A."/>
            <person name="Daum C."/>
            <person name="Haridas S."/>
            <person name="He G."/>
            <person name="LaButti K."/>
            <person name="Lipzen A."/>
            <person name="Mondo S."/>
            <person name="Riley R."/>
            <person name="Salamov A."/>
            <person name="Simmons B.A."/>
            <person name="Magnuson J.K."/>
            <person name="Henrissat B."/>
            <person name="Mortensen U.H."/>
            <person name="Larsen T.O."/>
            <person name="Devries R.P."/>
            <person name="Grigoriev I.V."/>
            <person name="Machida M."/>
            <person name="Baker S.E."/>
            <person name="Andersen M.R."/>
        </authorList>
    </citation>
    <scope>NUCLEOTIDE SEQUENCE [LARGE SCALE GENOMIC DNA]</scope>
    <source>
        <strain evidence="4 5">IBT 29228</strain>
    </source>
</reference>
<name>A0A5N7BJG5_9EURO</name>
<dbReference type="EMBL" id="ML736167">
    <property type="protein sequence ID" value="KAE8381909.1"/>
    <property type="molecule type" value="Genomic_DNA"/>
</dbReference>
<keyword evidence="3" id="KW-0472">Membrane</keyword>
<keyword evidence="3" id="KW-0812">Transmembrane</keyword>
<protein>
    <recommendedName>
        <fullName evidence="6">Tat pathway signal sequence</fullName>
    </recommendedName>
</protein>
<evidence type="ECO:0000313" key="4">
    <source>
        <dbReference type="EMBL" id="KAE8381909.1"/>
    </source>
</evidence>
<keyword evidence="5" id="KW-1185">Reference proteome</keyword>
<proteinExistence type="inferred from homology"/>
<evidence type="ECO:0000313" key="5">
    <source>
        <dbReference type="Proteomes" id="UP000326198"/>
    </source>
</evidence>
<comment type="pathway">
    <text evidence="1">Mycotoxin biosynthesis.</text>
</comment>